<reference evidence="1 2" key="1">
    <citation type="journal article" date="2023" name="Mol. Ecol. Resour.">
        <title>Chromosome-level genome assembly of a triploid poplar Populus alba 'Berolinensis'.</title>
        <authorList>
            <person name="Chen S."/>
            <person name="Yu Y."/>
            <person name="Wang X."/>
            <person name="Wang S."/>
            <person name="Zhang T."/>
            <person name="Zhou Y."/>
            <person name="He R."/>
            <person name="Meng N."/>
            <person name="Wang Y."/>
            <person name="Liu W."/>
            <person name="Liu Z."/>
            <person name="Liu J."/>
            <person name="Guo Q."/>
            <person name="Huang H."/>
            <person name="Sederoff R.R."/>
            <person name="Wang G."/>
            <person name="Qu G."/>
            <person name="Chen S."/>
        </authorList>
    </citation>
    <scope>NUCLEOTIDE SEQUENCE [LARGE SCALE GENOMIC DNA]</scope>
    <source>
        <strain evidence="1">SC-2020</strain>
    </source>
</reference>
<protein>
    <submittedName>
        <fullName evidence="1">Uncharacterized protein</fullName>
    </submittedName>
</protein>
<accession>A0AAD6R1I7</accession>
<dbReference type="Proteomes" id="UP001164929">
    <property type="component" value="Chromosome 4"/>
</dbReference>
<keyword evidence="2" id="KW-1185">Reference proteome</keyword>
<dbReference type="EMBL" id="JAQIZT010000004">
    <property type="protein sequence ID" value="KAJ7000498.1"/>
    <property type="molecule type" value="Genomic_DNA"/>
</dbReference>
<proteinExistence type="predicted"/>
<evidence type="ECO:0000313" key="2">
    <source>
        <dbReference type="Proteomes" id="UP001164929"/>
    </source>
</evidence>
<organism evidence="1 2">
    <name type="scientific">Populus alba x Populus x berolinensis</name>
    <dbReference type="NCBI Taxonomy" id="444605"/>
    <lineage>
        <taxon>Eukaryota</taxon>
        <taxon>Viridiplantae</taxon>
        <taxon>Streptophyta</taxon>
        <taxon>Embryophyta</taxon>
        <taxon>Tracheophyta</taxon>
        <taxon>Spermatophyta</taxon>
        <taxon>Magnoliopsida</taxon>
        <taxon>eudicotyledons</taxon>
        <taxon>Gunneridae</taxon>
        <taxon>Pentapetalae</taxon>
        <taxon>rosids</taxon>
        <taxon>fabids</taxon>
        <taxon>Malpighiales</taxon>
        <taxon>Salicaceae</taxon>
        <taxon>Saliceae</taxon>
        <taxon>Populus</taxon>
    </lineage>
</organism>
<dbReference type="AlphaFoldDB" id="A0AAD6R1I7"/>
<evidence type="ECO:0000313" key="1">
    <source>
        <dbReference type="EMBL" id="KAJ7000498.1"/>
    </source>
</evidence>
<gene>
    <name evidence="1" type="ORF">NC653_011086</name>
</gene>
<comment type="caution">
    <text evidence="1">The sequence shown here is derived from an EMBL/GenBank/DDBJ whole genome shotgun (WGS) entry which is preliminary data.</text>
</comment>
<name>A0AAD6R1I7_9ROSI</name>
<sequence length="150" mass="17410">MFINLLILFTERENTNYNEEEWRRKHFSIQLKPCRAHITLALNFLILFLFMAEIGRQDSPFSVKNGCRRPPKALPPRSTFQLAYLVAIFLHSPCSMQPMLDMADCYQLSSHLTWTCISATCLERGKKLCCRSCKVGSFKRYSMVGTKTLF</sequence>